<evidence type="ECO:0000256" key="3">
    <source>
        <dbReference type="PIRSR" id="PIRSR623088-1"/>
    </source>
</evidence>
<evidence type="ECO:0000256" key="4">
    <source>
        <dbReference type="PIRSR" id="PIRSR623088-3"/>
    </source>
</evidence>
<feature type="binding site" evidence="4">
    <location>
        <position position="302"/>
    </location>
    <ligand>
        <name>Zn(2+)</name>
        <dbReference type="ChEBI" id="CHEBI:29105"/>
        <label>1</label>
    </ligand>
</feature>
<evidence type="ECO:0000256" key="1">
    <source>
        <dbReference type="ARBA" id="ARBA00022723"/>
    </source>
</evidence>
<dbReference type="SUPFAM" id="SSF109604">
    <property type="entry name" value="HD-domain/PDEase-like"/>
    <property type="match status" value="1"/>
</dbReference>
<dbReference type="PRINTS" id="PR00387">
    <property type="entry name" value="PDIESTERASE1"/>
</dbReference>
<dbReference type="FunFam" id="1.10.1300.10:FF:000024">
    <property type="entry name" value="Phosphodiesterase"/>
    <property type="match status" value="1"/>
</dbReference>
<dbReference type="Pfam" id="PF00233">
    <property type="entry name" value="PDEase_I"/>
    <property type="match status" value="1"/>
</dbReference>
<protein>
    <recommendedName>
        <fullName evidence="5">Phosphodiesterase</fullName>
        <ecNumber evidence="5">3.1.4.-</ecNumber>
    </recommendedName>
</protein>
<sequence>MSTLFLIGMHEIEKSETIARKEDLFDRIVELQDLDSLMINLYKDRVSPFPNAHNFETGVSLVLYDPSKLQLPVRQLDVLFKRFFPSFNISAIDPTHEENLQPLKSIGRENSICGNRITRINHWMYHHHDDTSDGFTKANFGTNNENTLPTQACQANIYTLLLHLNYSKAQHLQKASVPRLIRNIEFMSFLSEPIEKLSQDKSYYWNILSTWKFCALSLSTQELIWCGFTLIKKLSKDANVLIADNKLLLLLFTLESSYHQVNKFHNFRHAIDVMQATWQLCTYLLPDNPVHTLLLCMAAIGHDVGHPGTNNQLLCNCESEVAESFKNVSILENFHRELFQQLLSDHWPQLLAISKKQFDFISEAILATDMALHSKYEDRITREKPMKQITLISLIIKAADISNVTRPLSISARWAYLITLEFGDCALLESFHKDHRPEQDCFGDSYKNIDTAEEDLDSIQNMLTSVTNADDIIKEHPYIPNGQIFFINTFAEVFFKALSQKFPNLKFLSENVEANKEYWMKHTNKKQK</sequence>
<feature type="binding site" evidence="4">
    <location>
        <position position="303"/>
    </location>
    <ligand>
        <name>Zn(2+)</name>
        <dbReference type="ChEBI" id="CHEBI:29105"/>
        <label>2</label>
    </ligand>
</feature>
<reference evidence="7 8" key="1">
    <citation type="journal article" date="2019" name="BMC Genomics">
        <title>Chromosome level assembly and comparative genome analysis confirm lager-brewing yeasts originated from a single hybridization.</title>
        <authorList>
            <person name="Salazar A.N."/>
            <person name="Gorter de Vries A.R."/>
            <person name="van den Broek M."/>
            <person name="Brouwers N."/>
            <person name="de la Torre Cortes P."/>
            <person name="Kuijpers N.G.A."/>
            <person name="Daran J.G."/>
            <person name="Abeel T."/>
        </authorList>
    </citation>
    <scope>NUCLEOTIDE SEQUENCE [LARGE SCALE GENOMIC DNA]</scope>
    <source>
        <strain evidence="7 8">CBS 1483</strain>
    </source>
</reference>
<dbReference type="PROSITE" id="PS51845">
    <property type="entry name" value="PDEASE_I_2"/>
    <property type="match status" value="1"/>
</dbReference>
<dbReference type="InterPro" id="IPR036971">
    <property type="entry name" value="PDEase_catalytic_dom_sf"/>
</dbReference>
<dbReference type="InterPro" id="IPR023088">
    <property type="entry name" value="PDEase"/>
</dbReference>
<proteinExistence type="inferred from homology"/>
<comment type="cofactor">
    <cofactor evidence="5">
        <name>a divalent metal cation</name>
        <dbReference type="ChEBI" id="CHEBI:60240"/>
    </cofactor>
    <text evidence="5">Binds 2 divalent metal cations per subunit. Site 1 may preferentially bind zinc ions, while site 2 has a preference for magnesium and/or manganese ions.</text>
</comment>
<feature type="binding site" evidence="4">
    <location>
        <position position="400"/>
    </location>
    <ligand>
        <name>Zn(2+)</name>
        <dbReference type="ChEBI" id="CHEBI:29105"/>
        <label>1</label>
    </ligand>
</feature>
<evidence type="ECO:0000313" key="7">
    <source>
        <dbReference type="EMBL" id="QID85701.1"/>
    </source>
</evidence>
<accession>A0A6C1E9T3</accession>
<dbReference type="GO" id="GO:0007165">
    <property type="term" value="P:signal transduction"/>
    <property type="evidence" value="ECO:0007669"/>
    <property type="project" value="InterPro"/>
</dbReference>
<keyword evidence="1 4" id="KW-0479">Metal-binding</keyword>
<gene>
    <name evidence="7" type="primary">PDE2_2</name>
    <name evidence="7" type="ORF">GRS66_008286</name>
</gene>
<dbReference type="Proteomes" id="UP000501346">
    <property type="component" value="Chromosome SeVIII-SeXV"/>
</dbReference>
<dbReference type="AlphaFoldDB" id="A0A6C1E9T3"/>
<keyword evidence="8" id="KW-1185">Reference proteome</keyword>
<dbReference type="GO" id="GO:0004114">
    <property type="term" value="F:3',5'-cyclic-nucleotide phosphodiesterase activity"/>
    <property type="evidence" value="ECO:0007669"/>
    <property type="project" value="InterPro"/>
</dbReference>
<evidence type="ECO:0000313" key="8">
    <source>
        <dbReference type="Proteomes" id="UP000501346"/>
    </source>
</evidence>
<evidence type="ECO:0000256" key="5">
    <source>
        <dbReference type="RuleBase" id="RU363067"/>
    </source>
</evidence>
<dbReference type="PROSITE" id="PS00126">
    <property type="entry name" value="PDEASE_I_1"/>
    <property type="match status" value="1"/>
</dbReference>
<dbReference type="GO" id="GO:0046872">
    <property type="term" value="F:metal ion binding"/>
    <property type="evidence" value="ECO:0007669"/>
    <property type="project" value="UniProtKB-KW"/>
</dbReference>
<dbReference type="InterPro" id="IPR002073">
    <property type="entry name" value="PDEase_catalytic_dom"/>
</dbReference>
<dbReference type="EMBL" id="CP049005">
    <property type="protein sequence ID" value="QID85701.1"/>
    <property type="molecule type" value="Genomic_DNA"/>
</dbReference>
<feature type="binding site" evidence="4">
    <location>
        <position position="269"/>
    </location>
    <ligand>
        <name>Zn(2+)</name>
        <dbReference type="ChEBI" id="CHEBI:29105"/>
        <label>1</label>
    </ligand>
</feature>
<dbReference type="Gene3D" id="1.10.1300.10">
    <property type="entry name" value="3'5'-cyclic nucleotide phosphodiesterase, catalytic domain"/>
    <property type="match status" value="1"/>
</dbReference>
<name>A0A6C1E9T3_SACPS</name>
<feature type="domain" description="PDEase" evidence="6">
    <location>
        <begin position="182"/>
        <end position="526"/>
    </location>
</feature>
<dbReference type="InterPro" id="IPR003607">
    <property type="entry name" value="HD/PDEase_dom"/>
</dbReference>
<comment type="similarity">
    <text evidence="5">Belongs to the cyclic nucleotide phosphodiesterase family.</text>
</comment>
<keyword evidence="2 5" id="KW-0378">Hydrolase</keyword>
<dbReference type="CDD" id="cd00077">
    <property type="entry name" value="HDc"/>
    <property type="match status" value="1"/>
</dbReference>
<dbReference type="SMART" id="SM00471">
    <property type="entry name" value="HDc"/>
    <property type="match status" value="1"/>
</dbReference>
<dbReference type="InterPro" id="IPR023174">
    <property type="entry name" value="PDEase_CS"/>
</dbReference>
<dbReference type="OrthoDB" id="546632at2759"/>
<organism evidence="7 8">
    <name type="scientific">Saccharomyces pastorianus</name>
    <name type="common">Lager yeast</name>
    <name type="synonym">Saccharomyces cerevisiae x Saccharomyces eubayanus</name>
    <dbReference type="NCBI Taxonomy" id="27292"/>
    <lineage>
        <taxon>Eukaryota</taxon>
        <taxon>Fungi</taxon>
        <taxon>Dikarya</taxon>
        <taxon>Ascomycota</taxon>
        <taxon>Saccharomycotina</taxon>
        <taxon>Saccharomycetes</taxon>
        <taxon>Saccharomycetales</taxon>
        <taxon>Saccharomycetaceae</taxon>
        <taxon>Saccharomyces</taxon>
    </lineage>
</organism>
<feature type="active site" description="Proton donor" evidence="3">
    <location>
        <position position="265"/>
    </location>
</feature>
<dbReference type="EC" id="3.1.4.-" evidence="5"/>
<feature type="binding site" evidence="4">
    <location>
        <position position="303"/>
    </location>
    <ligand>
        <name>Zn(2+)</name>
        <dbReference type="ChEBI" id="CHEBI:29105"/>
        <label>1</label>
    </ligand>
</feature>
<evidence type="ECO:0000259" key="6">
    <source>
        <dbReference type="PROSITE" id="PS51845"/>
    </source>
</evidence>
<dbReference type="PANTHER" id="PTHR11347">
    <property type="entry name" value="CYCLIC NUCLEOTIDE PHOSPHODIESTERASE"/>
    <property type="match status" value="1"/>
</dbReference>
<evidence type="ECO:0000256" key="2">
    <source>
        <dbReference type="ARBA" id="ARBA00022801"/>
    </source>
</evidence>